<comment type="caution">
    <text evidence="1">The sequence shown here is derived from an EMBL/GenBank/DDBJ whole genome shotgun (WGS) entry which is preliminary data.</text>
</comment>
<reference evidence="2 3" key="2">
    <citation type="submission" date="2024-07" db="EMBL/GenBank/DDBJ databases">
        <authorList>
            <person name="Akdeniz Z."/>
        </authorList>
    </citation>
    <scope>NUCLEOTIDE SEQUENCE [LARGE SCALE GENOMIC DNA]</scope>
</reference>
<keyword evidence="3" id="KW-1185">Reference proteome</keyword>
<dbReference type="AlphaFoldDB" id="A0AA86QG27"/>
<proteinExistence type="predicted"/>
<name>A0AA86QG27_9EUKA</name>
<dbReference type="Proteomes" id="UP001642409">
    <property type="component" value="Unassembled WGS sequence"/>
</dbReference>
<evidence type="ECO:0000313" key="1">
    <source>
        <dbReference type="EMBL" id="CAI9958636.1"/>
    </source>
</evidence>
<dbReference type="EMBL" id="CAXDID020000061">
    <property type="protein sequence ID" value="CAL6010595.1"/>
    <property type="molecule type" value="Genomic_DNA"/>
</dbReference>
<evidence type="ECO:0000313" key="2">
    <source>
        <dbReference type="EMBL" id="CAL6010595.1"/>
    </source>
</evidence>
<sequence>MVILNYTQQNIITVFPRAKHLVIVKATINLVQNNNSVERLTIIHSKFQHFSFQQLSCQNIQLVKCDNCEQMNKMIKIRNKKLKMNRKNDHRVQDQKFKIKMNAIKRDLVLEKMNQITGIVQLNYILSE</sequence>
<evidence type="ECO:0000313" key="3">
    <source>
        <dbReference type="Proteomes" id="UP001642409"/>
    </source>
</evidence>
<organism evidence="1">
    <name type="scientific">Hexamita inflata</name>
    <dbReference type="NCBI Taxonomy" id="28002"/>
    <lineage>
        <taxon>Eukaryota</taxon>
        <taxon>Metamonada</taxon>
        <taxon>Diplomonadida</taxon>
        <taxon>Hexamitidae</taxon>
        <taxon>Hexamitinae</taxon>
        <taxon>Hexamita</taxon>
    </lineage>
</organism>
<reference evidence="1" key="1">
    <citation type="submission" date="2023-06" db="EMBL/GenBank/DDBJ databases">
        <authorList>
            <person name="Kurt Z."/>
        </authorList>
    </citation>
    <scope>NUCLEOTIDE SEQUENCE</scope>
</reference>
<dbReference type="EMBL" id="CATOUU010000906">
    <property type="protein sequence ID" value="CAI9958636.1"/>
    <property type="molecule type" value="Genomic_DNA"/>
</dbReference>
<protein>
    <submittedName>
        <fullName evidence="2">Hypothetical_protein</fullName>
    </submittedName>
</protein>
<gene>
    <name evidence="2" type="ORF">HINF_LOCUS22165</name>
    <name evidence="1" type="ORF">HINF_LOCUS46281</name>
</gene>
<accession>A0AA86QG27</accession>